<gene>
    <name evidence="1" type="ORF">EFL95_16080</name>
</gene>
<proteinExistence type="predicted"/>
<accession>A0A3N0DQ22</accession>
<name>A0A3N0DQ22_9ACTN</name>
<reference evidence="1 2" key="1">
    <citation type="submission" date="2018-11" db="EMBL/GenBank/DDBJ databases">
        <authorList>
            <person name="Li F."/>
        </authorList>
    </citation>
    <scope>NUCLEOTIDE SEQUENCE [LARGE SCALE GENOMIC DNA]</scope>
    <source>
        <strain evidence="1 2">KIS18-7</strain>
    </source>
</reference>
<dbReference type="Proteomes" id="UP000277094">
    <property type="component" value="Unassembled WGS sequence"/>
</dbReference>
<dbReference type="EMBL" id="RJSG01000003">
    <property type="protein sequence ID" value="RNL77536.1"/>
    <property type="molecule type" value="Genomic_DNA"/>
</dbReference>
<evidence type="ECO:0000313" key="2">
    <source>
        <dbReference type="Proteomes" id="UP000277094"/>
    </source>
</evidence>
<dbReference type="InterPro" id="IPR010869">
    <property type="entry name" value="DUF1501"/>
</dbReference>
<comment type="caution">
    <text evidence="1">The sequence shown here is derived from an EMBL/GenBank/DDBJ whole genome shotgun (WGS) entry which is preliminary data.</text>
</comment>
<dbReference type="Pfam" id="PF07394">
    <property type="entry name" value="DUF1501"/>
    <property type="match status" value="1"/>
</dbReference>
<organism evidence="1 2">
    <name type="scientific">Nocardioides marmorisolisilvae</name>
    <dbReference type="NCBI Taxonomy" id="1542737"/>
    <lineage>
        <taxon>Bacteria</taxon>
        <taxon>Bacillati</taxon>
        <taxon>Actinomycetota</taxon>
        <taxon>Actinomycetes</taxon>
        <taxon>Propionibacteriales</taxon>
        <taxon>Nocardioidaceae</taxon>
        <taxon>Nocardioides</taxon>
    </lineage>
</organism>
<dbReference type="PANTHER" id="PTHR43737:SF1">
    <property type="entry name" value="DUF1501 DOMAIN-CONTAINING PROTEIN"/>
    <property type="match status" value="1"/>
</dbReference>
<keyword evidence="2" id="KW-1185">Reference proteome</keyword>
<protein>
    <submittedName>
        <fullName evidence="1">DUF1501 domain-containing protein</fullName>
    </submittedName>
</protein>
<dbReference type="RefSeq" id="WP_123235122.1">
    <property type="nucleotide sequence ID" value="NZ_RJSG01000003.1"/>
</dbReference>
<dbReference type="AlphaFoldDB" id="A0A3N0DQ22"/>
<dbReference type="InterPro" id="IPR006311">
    <property type="entry name" value="TAT_signal"/>
</dbReference>
<dbReference type="PROSITE" id="PS51318">
    <property type="entry name" value="TAT"/>
    <property type="match status" value="1"/>
</dbReference>
<sequence length="415" mass="43231">MNDCCEEFGQVSRRGLLRGAAGVLGVGAATSVFGATFMQTSYAATQSADNVLVLLSLRGAADGLSLVVPHADPAYYAARPHIAIPSDKLLAKDGFFGLHPSMKAMLPLWNAGKVAAVHATGLPVANRSHFSAMEELEDADPGSTARVGWLNRLIGQDTYTHPLEGIGLGMSVPITALYGPEPTVTTTSVDDLEVSGADDGTGRRTTSMHTMWSSAPGVLGKGARSALTAVADFTPVRKTAEAPWNGAVYSDDDLGRALHAAARTIKGDVGAQVIAVDHEDGWDMHVGLGTLEWGRMIDNAAALATSISGFFTDLGSQASKVTLVTISEFGRRVKENANYGLDHGHGNVMFIVGAGVKGGYYGTWPGLQNSLDADLAVTTDYRSVLSEIVVKRLGASSAAVFPGFAPETVGAVLSA</sequence>
<evidence type="ECO:0000313" key="1">
    <source>
        <dbReference type="EMBL" id="RNL77536.1"/>
    </source>
</evidence>
<dbReference type="PANTHER" id="PTHR43737">
    <property type="entry name" value="BLL7424 PROTEIN"/>
    <property type="match status" value="1"/>
</dbReference>